<name>A0A9D1RF10_9BACT</name>
<evidence type="ECO:0000313" key="2">
    <source>
        <dbReference type="Proteomes" id="UP000824267"/>
    </source>
</evidence>
<sequence length="58" mass="6500">MLGMLEAVYWTSVYQKAKQGDEEAIQTLEAENGVRKKNGEKTIEEELMEIIKAAKAKG</sequence>
<protein>
    <submittedName>
        <fullName evidence="1">Uncharacterized protein</fullName>
    </submittedName>
</protein>
<proteinExistence type="predicted"/>
<comment type="caution">
    <text evidence="1">The sequence shown here is derived from an EMBL/GenBank/DDBJ whole genome shotgun (WGS) entry which is preliminary data.</text>
</comment>
<reference evidence="1" key="2">
    <citation type="submission" date="2021-04" db="EMBL/GenBank/DDBJ databases">
        <authorList>
            <person name="Gilroy R."/>
        </authorList>
    </citation>
    <scope>NUCLEOTIDE SEQUENCE</scope>
    <source>
        <strain evidence="1">Gambia16-930</strain>
    </source>
</reference>
<evidence type="ECO:0000313" key="1">
    <source>
        <dbReference type="EMBL" id="HIW86883.1"/>
    </source>
</evidence>
<organism evidence="1 2">
    <name type="scientific">Candidatus Onthomorpha intestinigallinarum</name>
    <dbReference type="NCBI Taxonomy" id="2840880"/>
    <lineage>
        <taxon>Bacteria</taxon>
        <taxon>Pseudomonadati</taxon>
        <taxon>Bacteroidota</taxon>
        <taxon>Bacteroidia</taxon>
        <taxon>Bacteroidales</taxon>
        <taxon>Candidatus Onthomorpha</taxon>
    </lineage>
</organism>
<dbReference type="Proteomes" id="UP000824267">
    <property type="component" value="Unassembled WGS sequence"/>
</dbReference>
<dbReference type="AlphaFoldDB" id="A0A9D1RF10"/>
<gene>
    <name evidence="1" type="ORF">IAC47_01210</name>
</gene>
<dbReference type="EMBL" id="DXGG01000043">
    <property type="protein sequence ID" value="HIW86883.1"/>
    <property type="molecule type" value="Genomic_DNA"/>
</dbReference>
<accession>A0A9D1RF10</accession>
<reference evidence="1" key="1">
    <citation type="journal article" date="2021" name="PeerJ">
        <title>Extensive microbial diversity within the chicken gut microbiome revealed by metagenomics and culture.</title>
        <authorList>
            <person name="Gilroy R."/>
            <person name="Ravi A."/>
            <person name="Getino M."/>
            <person name="Pursley I."/>
            <person name="Horton D.L."/>
            <person name="Alikhan N.F."/>
            <person name="Baker D."/>
            <person name="Gharbi K."/>
            <person name="Hall N."/>
            <person name="Watson M."/>
            <person name="Adriaenssens E.M."/>
            <person name="Foster-Nyarko E."/>
            <person name="Jarju S."/>
            <person name="Secka A."/>
            <person name="Antonio M."/>
            <person name="Oren A."/>
            <person name="Chaudhuri R.R."/>
            <person name="La Ragione R."/>
            <person name="Hildebrand F."/>
            <person name="Pallen M.J."/>
        </authorList>
    </citation>
    <scope>NUCLEOTIDE SEQUENCE</scope>
    <source>
        <strain evidence="1">Gambia16-930</strain>
    </source>
</reference>